<evidence type="ECO:0000313" key="7">
    <source>
        <dbReference type="Proteomes" id="UP000000954"/>
    </source>
</evidence>
<reference evidence="6 7" key="1">
    <citation type="journal article" date="2009" name="Stand. Genomic Sci.">
        <title>Complete genome sequence of Cryptobacterium curtum type strain (12-3).</title>
        <authorList>
            <person name="Mavrommatis K."/>
            <person name="Pukall R."/>
            <person name="Rohde C."/>
            <person name="Chen F."/>
            <person name="Sims D."/>
            <person name="Brettin T."/>
            <person name="Kuske C."/>
            <person name="Detter J.C."/>
            <person name="Han C."/>
            <person name="Lapidus A."/>
            <person name="Copeland A."/>
            <person name="Glavina Del Rio T."/>
            <person name="Nolan M."/>
            <person name="Lucas S."/>
            <person name="Tice H."/>
            <person name="Cheng J.F."/>
            <person name="Bruce D."/>
            <person name="Goodwin L."/>
            <person name="Pitluck S."/>
            <person name="Ovchinnikova G."/>
            <person name="Pati A."/>
            <person name="Ivanova N."/>
            <person name="Chen A."/>
            <person name="Palaniappan K."/>
            <person name="Chain P."/>
            <person name="D'haeseleer P."/>
            <person name="Goker M."/>
            <person name="Bristow J."/>
            <person name="Eisen J.A."/>
            <person name="Markowitz V."/>
            <person name="Hugenholtz P."/>
            <person name="Rohde M."/>
            <person name="Klenk H.P."/>
            <person name="Kyrpides N.C."/>
        </authorList>
    </citation>
    <scope>NUCLEOTIDE SEQUENCE [LARGE SCALE GENOMIC DNA]</scope>
    <source>
        <strain evidence="7">ATCC 700683 / DSM 15641 / 12-3</strain>
    </source>
</reference>
<proteinExistence type="predicted"/>
<keyword evidence="7" id="KW-1185">Reference proteome</keyword>
<dbReference type="Proteomes" id="UP000000954">
    <property type="component" value="Chromosome"/>
</dbReference>
<dbReference type="InterPro" id="IPR036388">
    <property type="entry name" value="WH-like_DNA-bd_sf"/>
</dbReference>
<feature type="transmembrane region" description="Helical" evidence="4">
    <location>
        <begin position="107"/>
        <end position="126"/>
    </location>
</feature>
<sequence length="470" mass="50652">MSTDGNVQAGASRLPYELTHFNPAYFGFALLPSWVFGFIHRESVAGDGTYLTAIFFLSLAAGMLAFAGLRFALNVSAVEKLLSWSSAVLCVLAAAVVAAPVAFPPGLIIVACVGGGLGIAGLYLSWSPFYSSLDIRDAVACAFGSMVVAAVFKLIVSFSPAPVALTLLVLAAALSPMTLAAAERNAPPQGARPQLYFSSARSSFPYVILLGVAMCAFIIGVVPGVSLSPRYDLEPVLVVVQCAIEAISALAVLWWVFLFNGKLHFTNMWRVIVIIVATALLFLPHIGGPLTSWALMLVAVAQAMLVTVVWTMLADAAHHSSASPYLVFSFAWVSYALPLAAGLYVGNILAAQTNSPFLVAVLSYALTVTAILTLNDRNFIEHRVFRDLDLAIPNEEALEGIDAKCERIGRERGLTEREVEVLELLCRGRSKNYIADTLFISENTVRSHARHIYRKLDVHSRQEAMDLLLD</sequence>
<dbReference type="SUPFAM" id="SSF46894">
    <property type="entry name" value="C-terminal effector domain of the bipartite response regulators"/>
    <property type="match status" value="1"/>
</dbReference>
<feature type="transmembrane region" description="Helical" evidence="4">
    <location>
        <begin position="236"/>
        <end position="257"/>
    </location>
</feature>
<dbReference type="Pfam" id="PF00196">
    <property type="entry name" value="GerE"/>
    <property type="match status" value="1"/>
</dbReference>
<dbReference type="SMART" id="SM00421">
    <property type="entry name" value="HTH_LUXR"/>
    <property type="match status" value="1"/>
</dbReference>
<gene>
    <name evidence="6" type="ordered locus">Ccur_03610</name>
</gene>
<dbReference type="eggNOG" id="COG2197">
    <property type="taxonomic scope" value="Bacteria"/>
</dbReference>
<name>C7MME7_CRYCD</name>
<dbReference type="AlphaFoldDB" id="C7MME7"/>
<protein>
    <submittedName>
        <fullName evidence="6">Response regulator containing a CheY-like receiver domain protein and an HTH DNA-binding domain protein</fullName>
    </submittedName>
</protein>
<evidence type="ECO:0000259" key="5">
    <source>
        <dbReference type="PROSITE" id="PS50043"/>
    </source>
</evidence>
<evidence type="ECO:0000256" key="4">
    <source>
        <dbReference type="SAM" id="Phobius"/>
    </source>
</evidence>
<feature type="transmembrane region" description="Helical" evidence="4">
    <location>
        <begin position="51"/>
        <end position="69"/>
    </location>
</feature>
<feature type="transmembrane region" description="Helical" evidence="4">
    <location>
        <begin position="357"/>
        <end position="374"/>
    </location>
</feature>
<dbReference type="GO" id="GO:0006355">
    <property type="term" value="P:regulation of DNA-templated transcription"/>
    <property type="evidence" value="ECO:0007669"/>
    <property type="project" value="InterPro"/>
</dbReference>
<evidence type="ECO:0000256" key="1">
    <source>
        <dbReference type="ARBA" id="ARBA00023015"/>
    </source>
</evidence>
<feature type="transmembrane region" description="Helical" evidence="4">
    <location>
        <begin position="21"/>
        <end position="39"/>
    </location>
</feature>
<evidence type="ECO:0000313" key="6">
    <source>
        <dbReference type="EMBL" id="ACU94087.1"/>
    </source>
</evidence>
<dbReference type="CDD" id="cd06170">
    <property type="entry name" value="LuxR_C_like"/>
    <property type="match status" value="1"/>
</dbReference>
<keyword evidence="4" id="KW-0812">Transmembrane</keyword>
<feature type="transmembrane region" description="Helical" evidence="4">
    <location>
        <begin position="81"/>
        <end position="101"/>
    </location>
</feature>
<keyword evidence="3" id="KW-0804">Transcription</keyword>
<keyword evidence="1" id="KW-0805">Transcription regulation</keyword>
<dbReference type="PROSITE" id="PS50043">
    <property type="entry name" value="HTH_LUXR_2"/>
    <property type="match status" value="1"/>
</dbReference>
<dbReference type="OrthoDB" id="3173360at2"/>
<keyword evidence="4" id="KW-1133">Transmembrane helix</keyword>
<dbReference type="Gene3D" id="1.10.10.10">
    <property type="entry name" value="Winged helix-like DNA-binding domain superfamily/Winged helix DNA-binding domain"/>
    <property type="match status" value="1"/>
</dbReference>
<feature type="transmembrane region" description="Helical" evidence="4">
    <location>
        <begin position="138"/>
        <end position="156"/>
    </location>
</feature>
<dbReference type="InterPro" id="IPR000792">
    <property type="entry name" value="Tscrpt_reg_LuxR_C"/>
</dbReference>
<dbReference type="InterPro" id="IPR016032">
    <property type="entry name" value="Sig_transdc_resp-reg_C-effctor"/>
</dbReference>
<feature type="transmembrane region" description="Helical" evidence="4">
    <location>
        <begin position="203"/>
        <end position="224"/>
    </location>
</feature>
<feature type="domain" description="HTH luxR-type" evidence="5">
    <location>
        <begin position="407"/>
        <end position="470"/>
    </location>
</feature>
<dbReference type="PRINTS" id="PR00038">
    <property type="entry name" value="HTHLUXR"/>
</dbReference>
<dbReference type="PANTHER" id="PTHR44688">
    <property type="entry name" value="DNA-BINDING TRANSCRIPTIONAL ACTIVATOR DEVR_DOSR"/>
    <property type="match status" value="1"/>
</dbReference>
<dbReference type="HOGENOM" id="CLU_027066_3_2_11"/>
<feature type="transmembrane region" description="Helical" evidence="4">
    <location>
        <begin position="325"/>
        <end position="345"/>
    </location>
</feature>
<dbReference type="EMBL" id="CP001682">
    <property type="protein sequence ID" value="ACU94087.1"/>
    <property type="molecule type" value="Genomic_DNA"/>
</dbReference>
<feature type="transmembrane region" description="Helical" evidence="4">
    <location>
        <begin position="293"/>
        <end position="313"/>
    </location>
</feature>
<feature type="transmembrane region" description="Helical" evidence="4">
    <location>
        <begin position="269"/>
        <end position="287"/>
    </location>
</feature>
<accession>C7MME7</accession>
<dbReference type="STRING" id="469378.Ccur_03610"/>
<dbReference type="KEGG" id="ccu:Ccur_03610"/>
<dbReference type="PANTHER" id="PTHR44688:SF16">
    <property type="entry name" value="DNA-BINDING TRANSCRIPTIONAL ACTIVATOR DEVR_DOSR"/>
    <property type="match status" value="1"/>
</dbReference>
<dbReference type="RefSeq" id="WP_012802775.1">
    <property type="nucleotide sequence ID" value="NC_013170.1"/>
</dbReference>
<organism evidence="6 7">
    <name type="scientific">Cryptobacterium curtum (strain ATCC 700683 / DSM 15641 / CCUG 43107 / 12-3)</name>
    <dbReference type="NCBI Taxonomy" id="469378"/>
    <lineage>
        <taxon>Bacteria</taxon>
        <taxon>Bacillati</taxon>
        <taxon>Actinomycetota</taxon>
        <taxon>Coriobacteriia</taxon>
        <taxon>Eggerthellales</taxon>
        <taxon>Eggerthellaceae</taxon>
        <taxon>Cryptobacterium</taxon>
    </lineage>
</organism>
<feature type="transmembrane region" description="Helical" evidence="4">
    <location>
        <begin position="162"/>
        <end position="182"/>
    </location>
</feature>
<evidence type="ECO:0000256" key="3">
    <source>
        <dbReference type="ARBA" id="ARBA00023163"/>
    </source>
</evidence>
<keyword evidence="2 6" id="KW-0238">DNA-binding</keyword>
<evidence type="ECO:0000256" key="2">
    <source>
        <dbReference type="ARBA" id="ARBA00023125"/>
    </source>
</evidence>
<keyword evidence="4" id="KW-0472">Membrane</keyword>
<dbReference type="GO" id="GO:0003677">
    <property type="term" value="F:DNA binding"/>
    <property type="evidence" value="ECO:0007669"/>
    <property type="project" value="UniProtKB-KW"/>
</dbReference>